<sequence length="205" mass="21154">MRGLGIAMERQASVLKRPLWTTRELLTAMVIAVVFGIAVVSSTYLYAAVLGLGIFARSAATGLFFLPAAFAAYVLRKPGAVLLVCVVSGLVAIPFTPYGLLVLGIGGLTGAIGELATWIVTRYRDFGLPRLMATGALAGLIEFGSVLASSLRSTPLTPALVVLATALSVGAFVVAALAGYALANAVQRTGVLANTALGREQMEAQ</sequence>
<keyword evidence="1" id="KW-0812">Transmembrane</keyword>
<dbReference type="Pfam" id="PF09819">
    <property type="entry name" value="ABC_cobalt"/>
    <property type="match status" value="1"/>
</dbReference>
<dbReference type="Proteomes" id="UP000230790">
    <property type="component" value="Unassembled WGS sequence"/>
</dbReference>
<feature type="transmembrane region" description="Helical" evidence="1">
    <location>
        <begin position="128"/>
        <end position="148"/>
    </location>
</feature>
<keyword evidence="1" id="KW-1133">Transmembrane helix</keyword>
<keyword evidence="1" id="KW-0472">Membrane</keyword>
<evidence type="ECO:0000256" key="1">
    <source>
        <dbReference type="SAM" id="Phobius"/>
    </source>
</evidence>
<dbReference type="InterPro" id="IPR017195">
    <property type="entry name" value="ABC_thiamin-permease_prd"/>
</dbReference>
<feature type="transmembrane region" description="Helical" evidence="1">
    <location>
        <begin position="25"/>
        <end position="48"/>
    </location>
</feature>
<proteinExistence type="predicted"/>
<accession>A0A2M8QBU2</accession>
<feature type="transmembrane region" description="Helical" evidence="1">
    <location>
        <begin position="82"/>
        <end position="108"/>
    </location>
</feature>
<organism evidence="2 3">
    <name type="scientific">Candidatus Thermofonsia Clade 3 bacterium</name>
    <dbReference type="NCBI Taxonomy" id="2364212"/>
    <lineage>
        <taxon>Bacteria</taxon>
        <taxon>Bacillati</taxon>
        <taxon>Chloroflexota</taxon>
        <taxon>Candidatus Thermofontia</taxon>
        <taxon>Candidatus Thermofonsia Clade 3</taxon>
    </lineage>
</organism>
<name>A0A2M8QBU2_9CHLR</name>
<feature type="transmembrane region" description="Helical" evidence="1">
    <location>
        <begin position="160"/>
        <end position="183"/>
    </location>
</feature>
<dbReference type="AlphaFoldDB" id="A0A2M8QBU2"/>
<comment type="caution">
    <text evidence="2">The sequence shown here is derived from an EMBL/GenBank/DDBJ whole genome shotgun (WGS) entry which is preliminary data.</text>
</comment>
<gene>
    <name evidence="2" type="ORF">CUN48_09595</name>
</gene>
<protein>
    <submittedName>
        <fullName evidence="2">Uncharacterized protein</fullName>
    </submittedName>
</protein>
<evidence type="ECO:0000313" key="3">
    <source>
        <dbReference type="Proteomes" id="UP000230790"/>
    </source>
</evidence>
<evidence type="ECO:0000313" key="2">
    <source>
        <dbReference type="EMBL" id="PJF47262.1"/>
    </source>
</evidence>
<reference evidence="2 3" key="1">
    <citation type="submission" date="2017-11" db="EMBL/GenBank/DDBJ databases">
        <title>Evolution of Phototrophy in the Chloroflexi Phylum Driven by Horizontal Gene Transfer.</title>
        <authorList>
            <person name="Ward L.M."/>
            <person name="Hemp J."/>
            <person name="Shih P.M."/>
            <person name="Mcglynn S.E."/>
            <person name="Fischer W."/>
        </authorList>
    </citation>
    <scope>NUCLEOTIDE SEQUENCE [LARGE SCALE GENOMIC DNA]</scope>
    <source>
        <strain evidence="2">JP3_7</strain>
    </source>
</reference>
<feature type="transmembrane region" description="Helical" evidence="1">
    <location>
        <begin position="54"/>
        <end position="75"/>
    </location>
</feature>
<dbReference type="EMBL" id="PGTN01000058">
    <property type="protein sequence ID" value="PJF47262.1"/>
    <property type="molecule type" value="Genomic_DNA"/>
</dbReference>